<keyword evidence="1" id="KW-0812">Transmembrane</keyword>
<keyword evidence="1" id="KW-0472">Membrane</keyword>
<sequence>MELTIEELYPVGSNITVHYLPYLIFISYVVSLIGAFTTVELLHRRVSGTGWRSLLQLGACAISFGLVAIWCMHFVGNRAIILGKGESEIQLYYNATYTTVSAILPIVVIFLGLLAADRFYKGNKNATTRYIALLICGVCCGASVTEMHYLGNQGTTNYRIKSVPGYVVGAAAIAIGACLIAFSLFFHWSGHWMNVIWRRIIVACFLAVAVCGMHWTAAAGTSYEIRGYHPGSGSARNINVIIAVCLCLAACGVCFAIGFLKQRQSRRERDRAKQVVLAVATFDSEGRILVTPGGLLPSQTITRQFQRKTFDEEFNTRHPVFQWLFRVSRNWAGIVDLIPSMRDHLQNTGYMQFNTPLGGQSRDSMDTEEGDSSYLAIFRQMFCVTAQDIARSMETRIQDLGILFEDVLTTGTLLSKTLFRDTQGKPILADNLTPPQKDVEAGHFEQPILFGRGQLLVLTRKVDKEESNRLQNIGYRFASTDQIGDQLARSMQISRDNLDGLMMRLQNYCDRKASIPKFGTYLAAFLLQPSPAMKGLDVITSAAYPDRLPLVKFMSDEPTAGQLRMLSVFNGLTLDECLLRIGSGGNSVTEDDIFLDKFRNRIQELIAAVPEPALRHAIFSAQQLDIAHGISGQNEASQATAFAFCGIKEVYSQSPSSQKLQNVPLSFLKANLRSYPGCPDHAILAHQNHKEFSSLFAPTSEQPGHGPKSGTKWAGIFRSNNGRRLSDVAPLEADSCSEKGLVHVSQTSLESASPMPSNNPFASIMVSHEVVISQNSEPSQIEMQDLGVISQAGIADTEQLTLADRLLSITTSFRDPHARMHSPPVRR</sequence>
<keyword evidence="4" id="KW-1185">Reference proteome</keyword>
<feature type="transmembrane region" description="Helical" evidence="1">
    <location>
        <begin position="165"/>
        <end position="188"/>
    </location>
</feature>
<feature type="transmembrane region" description="Helical" evidence="1">
    <location>
        <begin position="95"/>
        <end position="116"/>
    </location>
</feature>
<proteinExistence type="predicted"/>
<accession>A0AAN6M5T1</accession>
<comment type="caution">
    <text evidence="3">The sequence shown here is derived from an EMBL/GenBank/DDBJ whole genome shotgun (WGS) entry which is preliminary data.</text>
</comment>
<feature type="transmembrane region" description="Helical" evidence="1">
    <location>
        <begin position="128"/>
        <end position="145"/>
    </location>
</feature>
<feature type="transmembrane region" description="Helical" evidence="1">
    <location>
        <begin position="238"/>
        <end position="260"/>
    </location>
</feature>
<dbReference type="EMBL" id="WVTA01000002">
    <property type="protein sequence ID" value="KAK3216298.1"/>
    <property type="molecule type" value="Genomic_DNA"/>
</dbReference>
<evidence type="ECO:0000313" key="3">
    <source>
        <dbReference type="EMBL" id="KAK3216298.1"/>
    </source>
</evidence>
<gene>
    <name evidence="3" type="ORF">GRF29_8g2855769</name>
</gene>
<name>A0AAN6M5T1_9PLEO</name>
<feature type="transmembrane region" description="Helical" evidence="1">
    <location>
        <begin position="20"/>
        <end position="42"/>
    </location>
</feature>
<protein>
    <recommendedName>
        <fullName evidence="2">MHYT domain-containing protein</fullName>
    </recommendedName>
</protein>
<evidence type="ECO:0000259" key="2">
    <source>
        <dbReference type="PROSITE" id="PS50924"/>
    </source>
</evidence>
<feature type="domain" description="MHYT" evidence="2">
    <location>
        <begin position="19"/>
        <end position="224"/>
    </location>
</feature>
<feature type="transmembrane region" description="Helical" evidence="1">
    <location>
        <begin position="200"/>
        <end position="218"/>
    </location>
</feature>
<dbReference type="PANTHER" id="PTHR35152">
    <property type="entry name" value="DOMAIN SIGNALLING PROTEIN, PUTATIVE (AFU_ORTHOLOGUE AFUA_5G11310)-RELATED"/>
    <property type="match status" value="1"/>
</dbReference>
<reference evidence="3 4" key="1">
    <citation type="submission" date="2021-02" db="EMBL/GenBank/DDBJ databases">
        <title>Genome assembly of Pseudopithomyces chartarum.</title>
        <authorList>
            <person name="Jauregui R."/>
            <person name="Singh J."/>
            <person name="Voisey C."/>
        </authorList>
    </citation>
    <scope>NUCLEOTIDE SEQUENCE [LARGE SCALE GENOMIC DNA]</scope>
    <source>
        <strain evidence="3 4">AGR01</strain>
    </source>
</reference>
<evidence type="ECO:0000313" key="4">
    <source>
        <dbReference type="Proteomes" id="UP001280581"/>
    </source>
</evidence>
<keyword evidence="1" id="KW-1133">Transmembrane helix</keyword>
<dbReference type="Proteomes" id="UP001280581">
    <property type="component" value="Unassembled WGS sequence"/>
</dbReference>
<dbReference type="PANTHER" id="PTHR35152:SF1">
    <property type="entry name" value="DOMAIN SIGNALLING PROTEIN, PUTATIVE (AFU_ORTHOLOGUE AFUA_5G11310)-RELATED"/>
    <property type="match status" value="1"/>
</dbReference>
<dbReference type="AlphaFoldDB" id="A0AAN6M5T1"/>
<organism evidence="3 4">
    <name type="scientific">Pseudopithomyces chartarum</name>
    <dbReference type="NCBI Taxonomy" id="1892770"/>
    <lineage>
        <taxon>Eukaryota</taxon>
        <taxon>Fungi</taxon>
        <taxon>Dikarya</taxon>
        <taxon>Ascomycota</taxon>
        <taxon>Pezizomycotina</taxon>
        <taxon>Dothideomycetes</taxon>
        <taxon>Pleosporomycetidae</taxon>
        <taxon>Pleosporales</taxon>
        <taxon>Massarineae</taxon>
        <taxon>Didymosphaeriaceae</taxon>
        <taxon>Pseudopithomyces</taxon>
    </lineage>
</organism>
<feature type="transmembrane region" description="Helical" evidence="1">
    <location>
        <begin position="54"/>
        <end position="75"/>
    </location>
</feature>
<dbReference type="InterPro" id="IPR005330">
    <property type="entry name" value="MHYT_dom"/>
</dbReference>
<dbReference type="Pfam" id="PF03707">
    <property type="entry name" value="MHYT"/>
    <property type="match status" value="1"/>
</dbReference>
<evidence type="ECO:0000256" key="1">
    <source>
        <dbReference type="SAM" id="Phobius"/>
    </source>
</evidence>
<dbReference type="PROSITE" id="PS50924">
    <property type="entry name" value="MHYT"/>
    <property type="match status" value="1"/>
</dbReference>